<dbReference type="EMBL" id="BAAAOB010000005">
    <property type="protein sequence ID" value="GAA1797910.1"/>
    <property type="molecule type" value="Genomic_DNA"/>
</dbReference>
<dbReference type="Proteomes" id="UP001500851">
    <property type="component" value="Unassembled WGS sequence"/>
</dbReference>
<dbReference type="RefSeq" id="WP_344033306.1">
    <property type="nucleotide sequence ID" value="NZ_BAAAOB010000005.1"/>
</dbReference>
<gene>
    <name evidence="1" type="ORF">GCM10009768_28560</name>
</gene>
<name>A0ABP4XXV0_9MICO</name>
<reference evidence="2" key="1">
    <citation type="journal article" date="2019" name="Int. J. Syst. Evol. Microbiol.">
        <title>The Global Catalogue of Microorganisms (GCM) 10K type strain sequencing project: providing services to taxonomists for standard genome sequencing and annotation.</title>
        <authorList>
            <consortium name="The Broad Institute Genomics Platform"/>
            <consortium name="The Broad Institute Genome Sequencing Center for Infectious Disease"/>
            <person name="Wu L."/>
            <person name="Ma J."/>
        </authorList>
    </citation>
    <scope>NUCLEOTIDE SEQUENCE [LARGE SCALE GENOMIC DNA]</scope>
    <source>
        <strain evidence="2">JCM 14736</strain>
    </source>
</reference>
<protein>
    <recommendedName>
        <fullName evidence="3">WXG100 family type VII secretion target</fullName>
    </recommendedName>
</protein>
<comment type="caution">
    <text evidence="1">The sequence shown here is derived from an EMBL/GenBank/DDBJ whole genome shotgun (WGS) entry which is preliminary data.</text>
</comment>
<accession>A0ABP4XXV0</accession>
<sequence>MSVDLTIPGDSAALQALADWLDPGLAGPLDDARNALDSTQGESQMWWLGQSGSAFRQTTGKIAGGIDPVDNYSRDAAEVFRAYARRLERGRDKFADYLDDARAKYLLVAGKVVSLPMPPKQYIGPAGSPPPIEYGPNGECIAPRPNGWFEEAVKCYKQIAKDVGQWWGDLADWVVEHMLPLIGRASDFDELKQVTDVLATGNEVVFSSLLDLSNRPWEERLAQFEESAKTFQTDFDEYYDRLRSGDPSVKALSKGTTPAEIQSHIDDLGEKIKGLKVGTRILPGIGIAIDVGSSLVEVANGGSISTEGAGLLGGSAAGATAAWALGGSAIPGGVVIVAAAMIAAGAAYFSKEAWESWVPLDVREAIDAGDFGYVFK</sequence>
<evidence type="ECO:0000313" key="2">
    <source>
        <dbReference type="Proteomes" id="UP001500851"/>
    </source>
</evidence>
<keyword evidence="2" id="KW-1185">Reference proteome</keyword>
<proteinExistence type="predicted"/>
<evidence type="ECO:0000313" key="1">
    <source>
        <dbReference type="EMBL" id="GAA1797910.1"/>
    </source>
</evidence>
<evidence type="ECO:0008006" key="3">
    <source>
        <dbReference type="Google" id="ProtNLM"/>
    </source>
</evidence>
<organism evidence="1 2">
    <name type="scientific">Leucobacter iarius</name>
    <dbReference type="NCBI Taxonomy" id="333963"/>
    <lineage>
        <taxon>Bacteria</taxon>
        <taxon>Bacillati</taxon>
        <taxon>Actinomycetota</taxon>
        <taxon>Actinomycetes</taxon>
        <taxon>Micrococcales</taxon>
        <taxon>Microbacteriaceae</taxon>
        <taxon>Leucobacter</taxon>
    </lineage>
</organism>